<gene>
    <name evidence="2" type="ORF">SCLCIDRAFT_31678</name>
</gene>
<evidence type="ECO:0008006" key="4">
    <source>
        <dbReference type="Google" id="ProtNLM"/>
    </source>
</evidence>
<dbReference type="Proteomes" id="UP000053989">
    <property type="component" value="Unassembled WGS sequence"/>
</dbReference>
<accession>A0A0C3DCA4</accession>
<evidence type="ECO:0000313" key="3">
    <source>
        <dbReference type="Proteomes" id="UP000053989"/>
    </source>
</evidence>
<name>A0A0C3DCA4_9AGAM</name>
<feature type="region of interest" description="Disordered" evidence="1">
    <location>
        <begin position="121"/>
        <end position="146"/>
    </location>
</feature>
<dbReference type="Gene3D" id="1.10.150.50">
    <property type="entry name" value="Transcription Factor, Ets-1"/>
    <property type="match status" value="1"/>
</dbReference>
<proteinExistence type="predicted"/>
<dbReference type="InParanoid" id="A0A0C3DCA4"/>
<keyword evidence="3" id="KW-1185">Reference proteome</keyword>
<evidence type="ECO:0000256" key="1">
    <source>
        <dbReference type="SAM" id="MobiDB-lite"/>
    </source>
</evidence>
<dbReference type="HOGENOM" id="CLU_013871_4_1_1"/>
<dbReference type="InterPro" id="IPR013761">
    <property type="entry name" value="SAM/pointed_sf"/>
</dbReference>
<dbReference type="SUPFAM" id="SSF56112">
    <property type="entry name" value="Protein kinase-like (PK-like)"/>
    <property type="match status" value="1"/>
</dbReference>
<evidence type="ECO:0000313" key="2">
    <source>
        <dbReference type="EMBL" id="KIM53696.1"/>
    </source>
</evidence>
<reference evidence="2 3" key="1">
    <citation type="submission" date="2014-04" db="EMBL/GenBank/DDBJ databases">
        <authorList>
            <consortium name="DOE Joint Genome Institute"/>
            <person name="Kuo A."/>
            <person name="Kohler A."/>
            <person name="Nagy L.G."/>
            <person name="Floudas D."/>
            <person name="Copeland A."/>
            <person name="Barry K.W."/>
            <person name="Cichocki N."/>
            <person name="Veneault-Fourrey C."/>
            <person name="LaButti K."/>
            <person name="Lindquist E.A."/>
            <person name="Lipzen A."/>
            <person name="Lundell T."/>
            <person name="Morin E."/>
            <person name="Murat C."/>
            <person name="Sun H."/>
            <person name="Tunlid A."/>
            <person name="Henrissat B."/>
            <person name="Grigoriev I.V."/>
            <person name="Hibbett D.S."/>
            <person name="Martin F."/>
            <person name="Nordberg H.P."/>
            <person name="Cantor M.N."/>
            <person name="Hua S.X."/>
        </authorList>
    </citation>
    <scope>NUCLEOTIDE SEQUENCE [LARGE SCALE GENOMIC DNA]</scope>
    <source>
        <strain evidence="2 3">Foug A</strain>
    </source>
</reference>
<organism evidence="2 3">
    <name type="scientific">Scleroderma citrinum Foug A</name>
    <dbReference type="NCBI Taxonomy" id="1036808"/>
    <lineage>
        <taxon>Eukaryota</taxon>
        <taxon>Fungi</taxon>
        <taxon>Dikarya</taxon>
        <taxon>Basidiomycota</taxon>
        <taxon>Agaricomycotina</taxon>
        <taxon>Agaricomycetes</taxon>
        <taxon>Agaricomycetidae</taxon>
        <taxon>Boletales</taxon>
        <taxon>Sclerodermatineae</taxon>
        <taxon>Sclerodermataceae</taxon>
        <taxon>Scleroderma</taxon>
    </lineage>
</organism>
<dbReference type="EMBL" id="KN822173">
    <property type="protein sequence ID" value="KIM53696.1"/>
    <property type="molecule type" value="Genomic_DNA"/>
</dbReference>
<dbReference type="OrthoDB" id="3247966at2759"/>
<protein>
    <recommendedName>
        <fullName evidence="4">Protein kinase domain-containing protein</fullName>
    </recommendedName>
</protein>
<dbReference type="InterPro" id="IPR011009">
    <property type="entry name" value="Kinase-like_dom_sf"/>
</dbReference>
<dbReference type="Gene3D" id="1.10.510.10">
    <property type="entry name" value="Transferase(Phosphotransferase) domain 1"/>
    <property type="match status" value="1"/>
</dbReference>
<dbReference type="AlphaFoldDB" id="A0A0C3DCA4"/>
<sequence>MSLAAKARKFLWEPDIEDWDVDDVEALLGENKKKYGITEVNIQVIKHAEVCGSHLLLFEKQDFVDCGLPSGPPKALVELATQLKMAKSPVVPVQNKREGSLNEDLAARVKRPKVVQIAPSSLAKPGTYEPMQGDPTEDDRPREDDNIPPVSLLYEGFGQFLDIFAGDSNVESCNDVKASELEFAVDEFAESMCGFFDTEDDKKVTGLKRLNKIFAARKDGFRPKLAAAHIGAVTTDGQYTGDHGVVTMLCEFKNRSTGNRAIPEVELVGWFARSFARGVDNHPRKLSGWRVPALGVTIVGPDVKFYAMLSLDAQFRLVSLTPTLSCIRSASEGRDVRPFIEPLQLPQSSELVFSKTHLITSSLWEFSITFAFPLFPSLGDETETPSLSILSNFKSRNNSSTASAIGFYIWRVCVSGKLFLSSLCINIAPSCMTSALYLAMPLPYSHMNVFLVAGMVSRWNIWLTQAVTMHKCISEYFGRWKSDLQELVAEFHNMGFVHGDLRDTNILSGDDGSVKLVDFDWGGRGGAVSYPTPRLNRDLVDGWSSEDLRITKEDDLRILGNTLEKTSAQISH</sequence>
<reference evidence="3" key="2">
    <citation type="submission" date="2015-01" db="EMBL/GenBank/DDBJ databases">
        <title>Evolutionary Origins and Diversification of the Mycorrhizal Mutualists.</title>
        <authorList>
            <consortium name="DOE Joint Genome Institute"/>
            <consortium name="Mycorrhizal Genomics Consortium"/>
            <person name="Kohler A."/>
            <person name="Kuo A."/>
            <person name="Nagy L.G."/>
            <person name="Floudas D."/>
            <person name="Copeland A."/>
            <person name="Barry K.W."/>
            <person name="Cichocki N."/>
            <person name="Veneault-Fourrey C."/>
            <person name="LaButti K."/>
            <person name="Lindquist E.A."/>
            <person name="Lipzen A."/>
            <person name="Lundell T."/>
            <person name="Morin E."/>
            <person name="Murat C."/>
            <person name="Riley R."/>
            <person name="Ohm R."/>
            <person name="Sun H."/>
            <person name="Tunlid A."/>
            <person name="Henrissat B."/>
            <person name="Grigoriev I.V."/>
            <person name="Hibbett D.S."/>
            <person name="Martin F."/>
        </authorList>
    </citation>
    <scope>NUCLEOTIDE SEQUENCE [LARGE SCALE GENOMIC DNA]</scope>
    <source>
        <strain evidence="3">Foug A</strain>
    </source>
</reference>